<dbReference type="InterPro" id="IPR004263">
    <property type="entry name" value="Exostosin"/>
</dbReference>
<evidence type="ECO:0000256" key="1">
    <source>
        <dbReference type="ARBA" id="ARBA00004323"/>
    </source>
</evidence>
<accession>A0ABP0UQC3</accession>
<dbReference type="CDD" id="cd00054">
    <property type="entry name" value="EGF_CA"/>
    <property type="match status" value="1"/>
</dbReference>
<evidence type="ECO:0000256" key="5">
    <source>
        <dbReference type="PROSITE-ProRule" id="PRU00076"/>
    </source>
</evidence>
<dbReference type="InterPro" id="IPR000742">
    <property type="entry name" value="EGF"/>
</dbReference>
<evidence type="ECO:0000313" key="8">
    <source>
        <dbReference type="EMBL" id="CAK9227046.1"/>
    </source>
</evidence>
<dbReference type="InterPro" id="IPR040911">
    <property type="entry name" value="Exostosin_GT47"/>
</dbReference>
<evidence type="ECO:0000256" key="6">
    <source>
        <dbReference type="SAM" id="Phobius"/>
    </source>
</evidence>
<keyword evidence="6" id="KW-1133">Transmembrane helix</keyword>
<dbReference type="EMBL" id="OZ019897">
    <property type="protein sequence ID" value="CAK9227046.1"/>
    <property type="molecule type" value="Genomic_DNA"/>
</dbReference>
<protein>
    <recommendedName>
        <fullName evidence="7">EGF-like domain-containing protein</fullName>
    </recommendedName>
</protein>
<keyword evidence="5" id="KW-1015">Disulfide bond</keyword>
<name>A0ABP0UQC3_9BRYO</name>
<dbReference type="Pfam" id="PF23106">
    <property type="entry name" value="EGF_Teneurin"/>
    <property type="match status" value="1"/>
</dbReference>
<comment type="caution">
    <text evidence="5">Lacks conserved residue(s) required for the propagation of feature annotation.</text>
</comment>
<dbReference type="SMART" id="SM00181">
    <property type="entry name" value="EGF"/>
    <property type="match status" value="2"/>
</dbReference>
<comment type="similarity">
    <text evidence="2">Belongs to the glycosyltransferase 47 family.</text>
</comment>
<evidence type="ECO:0000256" key="4">
    <source>
        <dbReference type="ARBA" id="ARBA00023034"/>
    </source>
</evidence>
<keyword evidence="4" id="KW-0333">Golgi apparatus</keyword>
<proteinExistence type="inferred from homology"/>
<keyword evidence="6" id="KW-0812">Transmembrane</keyword>
<organism evidence="8 9">
    <name type="scientific">Sphagnum troendelagicum</name>
    <dbReference type="NCBI Taxonomy" id="128251"/>
    <lineage>
        <taxon>Eukaryota</taxon>
        <taxon>Viridiplantae</taxon>
        <taxon>Streptophyta</taxon>
        <taxon>Embryophyta</taxon>
        <taxon>Bryophyta</taxon>
        <taxon>Sphagnophytina</taxon>
        <taxon>Sphagnopsida</taxon>
        <taxon>Sphagnales</taxon>
        <taxon>Sphagnaceae</taxon>
        <taxon>Sphagnum</taxon>
    </lineage>
</organism>
<keyword evidence="3" id="KW-0735">Signal-anchor</keyword>
<dbReference type="PANTHER" id="PTHR11062:SF268">
    <property type="entry name" value="FAMILY PROTEIN, PUTATIVE, EXPRESSED-RELATED"/>
    <property type="match status" value="1"/>
</dbReference>
<dbReference type="Proteomes" id="UP001497512">
    <property type="component" value="Chromosome 5"/>
</dbReference>
<evidence type="ECO:0000256" key="3">
    <source>
        <dbReference type="ARBA" id="ARBA00022968"/>
    </source>
</evidence>
<evidence type="ECO:0000259" key="7">
    <source>
        <dbReference type="PROSITE" id="PS50026"/>
    </source>
</evidence>
<feature type="disulfide bond" evidence="5">
    <location>
        <begin position="113"/>
        <end position="123"/>
    </location>
</feature>
<dbReference type="PROSITE" id="PS50026">
    <property type="entry name" value="EGF_3"/>
    <property type="match status" value="1"/>
</dbReference>
<feature type="transmembrane region" description="Helical" evidence="6">
    <location>
        <begin position="20"/>
        <end position="38"/>
    </location>
</feature>
<evidence type="ECO:0000313" key="9">
    <source>
        <dbReference type="Proteomes" id="UP001497512"/>
    </source>
</evidence>
<feature type="disulfide bond" evidence="5">
    <location>
        <begin position="132"/>
        <end position="141"/>
    </location>
</feature>
<dbReference type="Pfam" id="PF03016">
    <property type="entry name" value="Exostosin_GT47"/>
    <property type="match status" value="1"/>
</dbReference>
<evidence type="ECO:0000256" key="2">
    <source>
        <dbReference type="ARBA" id="ARBA00010271"/>
    </source>
</evidence>
<dbReference type="PANTHER" id="PTHR11062">
    <property type="entry name" value="EXOSTOSIN HEPARAN SULFATE GLYCOSYLTRANSFERASE -RELATED"/>
    <property type="match status" value="1"/>
</dbReference>
<dbReference type="PROSITE" id="PS00022">
    <property type="entry name" value="EGF_1"/>
    <property type="match status" value="1"/>
</dbReference>
<gene>
    <name evidence="8" type="ORF">CSSPTR1EN2_LOCUS18543</name>
</gene>
<sequence length="775" mass="88023">MWRRLRATCKGPTGGGWQAVGLGAVVCGLVLHITFVPFSSTLQSLQNLKLAANLNLIGLAAEDHYLAACQQMNQGAVVFQNASWKAKVGCWLNQCHAHTSSFPVPEVLGGKSCDQGCKERGVCNEELGHCRCFLGFSGVACEELQTLECNDRVSKEEPFGIWRVSRCASFCDKSRSWCLCGKGTRYPQRQVSEACGFVIKDGLEDLTKLDNDNVYGNASYKGWCNLDAEDVYEAKVPLKTPYCDCRYDGVVGSLCEQPTECSCINQCSNNGFCQNGFCACNKGWYGVDCSVPSSIPSPRHWPRWLRPSTLNITTENVEDDMVTAVVEKKRPLIYIYDLPPEFNAHMLQGRHFKFHCVNRVYDASNHTFWSDQLYGAEIALYESLLASEHRTTNGNEADFFYVPVLSACAITQADAAPHMDIQREYMGLRQYYAGDFNKRAYMHIRDNFPFWNRTSGHDHIWFFSWDEGACAAPKEIWNSTILVHWGNTNSKHKGSTTAYLADNWNDIPKEWRGDHPCYDPLKDIVLPSWKVPDPYPILEKFWARPQEERPTLFYFNGNLGEAYGGRPEATYSMGIRQKLASEFGSKPNKAGKLGRQATQDVLVLAERTPDYRLDLSKSRFCGVFPGDGWSGRLEDSVLHGCIPVIIQDGIHLPFENVLHYDSFSVRIAEEKLPNLVSILQAINDTEVDAKLAAVRGMWQRFTYHQAIKQEAERQKQQYNYTEEWATYYSSLTDDDAFSTLIQVLHYKLHNDKWRIEQKKDNKHFGIPDTCRMQRL</sequence>
<keyword evidence="6" id="KW-0472">Membrane</keyword>
<comment type="subcellular location">
    <subcellularLocation>
        <location evidence="1">Golgi apparatus membrane</location>
        <topology evidence="1">Single-pass type II membrane protein</topology>
    </subcellularLocation>
</comment>
<dbReference type="PROSITE" id="PS01186">
    <property type="entry name" value="EGF_2"/>
    <property type="match status" value="1"/>
</dbReference>
<keyword evidence="9" id="KW-1185">Reference proteome</keyword>
<dbReference type="Gene3D" id="2.10.25.10">
    <property type="entry name" value="Laminin"/>
    <property type="match status" value="1"/>
</dbReference>
<feature type="domain" description="EGF-like" evidence="7">
    <location>
        <begin position="109"/>
        <end position="142"/>
    </location>
</feature>
<keyword evidence="5" id="KW-0245">EGF-like domain</keyword>
<reference evidence="8" key="1">
    <citation type="submission" date="2024-02" db="EMBL/GenBank/DDBJ databases">
        <authorList>
            <consortium name="ELIXIR-Norway"/>
            <consortium name="Elixir Norway"/>
        </authorList>
    </citation>
    <scope>NUCLEOTIDE SEQUENCE</scope>
</reference>